<accession>A0A9P3H6S5</accession>
<dbReference type="InterPro" id="IPR004000">
    <property type="entry name" value="Actin"/>
</dbReference>
<dbReference type="Pfam" id="PF00022">
    <property type="entry name" value="Actin"/>
    <property type="match status" value="2"/>
</dbReference>
<organism evidence="3 4">
    <name type="scientific">Entomortierella parvispora</name>
    <dbReference type="NCBI Taxonomy" id="205924"/>
    <lineage>
        <taxon>Eukaryota</taxon>
        <taxon>Fungi</taxon>
        <taxon>Fungi incertae sedis</taxon>
        <taxon>Mucoromycota</taxon>
        <taxon>Mortierellomycotina</taxon>
        <taxon>Mortierellomycetes</taxon>
        <taxon>Mortierellales</taxon>
        <taxon>Mortierellaceae</taxon>
        <taxon>Entomortierella</taxon>
    </lineage>
</organism>
<evidence type="ECO:0000256" key="2">
    <source>
        <dbReference type="SAM" id="MobiDB-lite"/>
    </source>
</evidence>
<dbReference type="Gene3D" id="3.30.420.40">
    <property type="match status" value="2"/>
</dbReference>
<reference evidence="3" key="1">
    <citation type="submission" date="2021-11" db="EMBL/GenBank/DDBJ databases">
        <authorList>
            <person name="Herlambang A."/>
            <person name="Guo Y."/>
            <person name="Takashima Y."/>
            <person name="Nishizawa T."/>
        </authorList>
    </citation>
    <scope>NUCLEOTIDE SEQUENCE</scope>
    <source>
        <strain evidence="3">E1425</strain>
    </source>
</reference>
<feature type="compositionally biased region" description="Low complexity" evidence="2">
    <location>
        <begin position="526"/>
        <end position="547"/>
    </location>
</feature>
<comment type="caution">
    <text evidence="3">The sequence shown here is derived from an EMBL/GenBank/DDBJ whole genome shotgun (WGS) entry which is preliminary data.</text>
</comment>
<evidence type="ECO:0000256" key="1">
    <source>
        <dbReference type="RuleBase" id="RU000487"/>
    </source>
</evidence>
<comment type="similarity">
    <text evidence="1">Belongs to the actin family.</text>
</comment>
<evidence type="ECO:0000313" key="4">
    <source>
        <dbReference type="Proteomes" id="UP000827284"/>
    </source>
</evidence>
<dbReference type="SMART" id="SM00268">
    <property type="entry name" value="ACTIN"/>
    <property type="match status" value="1"/>
</dbReference>
<dbReference type="CDD" id="cd10207">
    <property type="entry name" value="ASKHA_NBD_Arp10"/>
    <property type="match status" value="1"/>
</dbReference>
<dbReference type="OrthoDB" id="337660at2759"/>
<proteinExistence type="inferred from homology"/>
<gene>
    <name evidence="3" type="ORF">EMPS_03137</name>
</gene>
<dbReference type="EMBL" id="BQFW01000004">
    <property type="protein sequence ID" value="GJJ70787.1"/>
    <property type="molecule type" value="Genomic_DNA"/>
</dbReference>
<dbReference type="InterPro" id="IPR043129">
    <property type="entry name" value="ATPase_NBD"/>
</dbReference>
<dbReference type="SUPFAM" id="SSF53067">
    <property type="entry name" value="Actin-like ATPase domain"/>
    <property type="match status" value="2"/>
</dbReference>
<feature type="region of interest" description="Disordered" evidence="2">
    <location>
        <begin position="526"/>
        <end position="548"/>
    </location>
</feature>
<feature type="region of interest" description="Disordered" evidence="2">
    <location>
        <begin position="429"/>
        <end position="472"/>
    </location>
</feature>
<keyword evidence="4" id="KW-1185">Reference proteome</keyword>
<name>A0A9P3H6S5_9FUNG</name>
<dbReference type="Gene3D" id="3.90.640.10">
    <property type="entry name" value="Actin, Chain A, domain 4"/>
    <property type="match status" value="1"/>
</dbReference>
<dbReference type="AlphaFoldDB" id="A0A9P3H6S5"/>
<sequence>MALPLSKIRDLSFKTSIYGIEERIVLDIGSCYLKCGFSGEARPRHFLSMFLSEEALDDYLGLNAISEQHVGHECGESCNLRSNQNCRGINPYEYAELYQLDMMRKNSSGQTEQERLQILEERLADYLNDVYFKYLLTDPKQRKVIICESPLAPIALKESIAKVLFEKLQVPSVSFTPNHLLALLTTGTATGLVIDCGHLETTVLPIYSSRPLMPFIRTTPRAGKFLSTHLKQLLKEKCPISLVDNPTDLRIIPEGMLTSAFLETIKTRLLFASPLIINARDNIGEDEMNNNYRDVSTSTEVNVEVWLHEEQARGKLAIPGWIRERASECLFNGDEDAESLTDVILETVSKVPSDLRRPMISSLLLIGGTAQLPNLQNRLLQEIRRSLQTNKRWKALSGLADAVRFLDDFTPAEASLAAAAAAATSTSAAGLGASSSSPMDVDPETSAPPRTTTRDKDPRKKKKDQPKKVYQSSGKVFMPNCRGWIGGSLVGSLKSSGPELLRENFTGTVPDWSTFTVVSASSGLYSSQSTSSSSTGLHQQQQQPLHSEGTLAASALSISY</sequence>
<reference evidence="3" key="2">
    <citation type="journal article" date="2022" name="Microbiol. Resour. Announc.">
        <title>Whole-Genome Sequence of Entomortierella parvispora E1425, a Mucoromycotan Fungus Associated with Burkholderiaceae-Related Endosymbiotic Bacteria.</title>
        <authorList>
            <person name="Herlambang A."/>
            <person name="Guo Y."/>
            <person name="Takashima Y."/>
            <person name="Narisawa K."/>
            <person name="Ohta H."/>
            <person name="Nishizawa T."/>
        </authorList>
    </citation>
    <scope>NUCLEOTIDE SEQUENCE</scope>
    <source>
        <strain evidence="3">E1425</strain>
    </source>
</reference>
<dbReference type="Proteomes" id="UP000827284">
    <property type="component" value="Unassembled WGS sequence"/>
</dbReference>
<protein>
    <submittedName>
        <fullName evidence="3">Actin-related protein 10</fullName>
    </submittedName>
</protein>
<evidence type="ECO:0000313" key="3">
    <source>
        <dbReference type="EMBL" id="GJJ70787.1"/>
    </source>
</evidence>
<dbReference type="PANTHER" id="PTHR11937">
    <property type="entry name" value="ACTIN"/>
    <property type="match status" value="1"/>
</dbReference>